<accession>A0A5B0VNM6</accession>
<protein>
    <submittedName>
        <fullName evidence="5">Amino acid ABC transporter substrate-binding protein</fullName>
    </submittedName>
</protein>
<dbReference type="Proteomes" id="UP000323161">
    <property type="component" value="Unassembled WGS sequence"/>
</dbReference>
<gene>
    <name evidence="5" type="ORF">FWJ25_02510</name>
</gene>
<organism evidence="5 6">
    <name type="scientific">Marinobacter salinexigens</name>
    <dbReference type="NCBI Taxonomy" id="2919747"/>
    <lineage>
        <taxon>Bacteria</taxon>
        <taxon>Pseudomonadati</taxon>
        <taxon>Pseudomonadota</taxon>
        <taxon>Gammaproteobacteria</taxon>
        <taxon>Pseudomonadales</taxon>
        <taxon>Marinobacteraceae</taxon>
        <taxon>Marinobacter</taxon>
    </lineage>
</organism>
<evidence type="ECO:0000313" key="5">
    <source>
        <dbReference type="EMBL" id="KAA1176023.1"/>
    </source>
</evidence>
<evidence type="ECO:0000313" key="6">
    <source>
        <dbReference type="Proteomes" id="UP000323161"/>
    </source>
</evidence>
<dbReference type="InterPro" id="IPR001638">
    <property type="entry name" value="Solute-binding_3/MltF_N"/>
</dbReference>
<feature type="domain" description="Solute-binding protein family 3/N-terminal" evidence="4">
    <location>
        <begin position="35"/>
        <end position="259"/>
    </location>
</feature>
<sequence>MFKRMTGSVFSPQWVLTAALFCAQVQPANANDHSTYRFCEVAWPPYTMGKAGHSPTEGIAVALFRELEYRTGFTFELMLAPWKRCLHWAKVGEFDGVMLLTHNLERAQYLVFPDPVHRAAKLIWSRRNGELDRSFASFEDFQGLRIGTVSGVNYGKAFDDAVENHHLTIDTGPDLISNLKRLDLGRVDIVVATQLTGEYALKDHPDLRARLEYAAGPFTTDPIFIGLSAVSPVIERYGELNAAIAAMREDGTLEKIFEPQWPLDPP</sequence>
<feature type="chain" id="PRO_5022723599" evidence="3">
    <location>
        <begin position="31"/>
        <end position="266"/>
    </location>
</feature>
<evidence type="ECO:0000256" key="3">
    <source>
        <dbReference type="SAM" id="SignalP"/>
    </source>
</evidence>
<dbReference type="EMBL" id="VTUU01000001">
    <property type="protein sequence ID" value="KAA1176023.1"/>
    <property type="molecule type" value="Genomic_DNA"/>
</dbReference>
<comment type="similarity">
    <text evidence="1">Belongs to the bacterial solute-binding protein 3 family.</text>
</comment>
<dbReference type="SMART" id="SM00062">
    <property type="entry name" value="PBPb"/>
    <property type="match status" value="1"/>
</dbReference>
<keyword evidence="6" id="KW-1185">Reference proteome</keyword>
<proteinExistence type="inferred from homology"/>
<dbReference type="Pfam" id="PF00497">
    <property type="entry name" value="SBP_bac_3"/>
    <property type="match status" value="1"/>
</dbReference>
<dbReference type="AlphaFoldDB" id="A0A5B0VNM6"/>
<keyword evidence="2 3" id="KW-0732">Signal</keyword>
<dbReference type="PANTHER" id="PTHR35936:SF25">
    <property type="entry name" value="ABC TRANSPORTER SUBSTRATE-BINDING PROTEIN"/>
    <property type="match status" value="1"/>
</dbReference>
<comment type="caution">
    <text evidence="5">The sequence shown here is derived from an EMBL/GenBank/DDBJ whole genome shotgun (WGS) entry which is preliminary data.</text>
</comment>
<dbReference type="RefSeq" id="WP_149598660.1">
    <property type="nucleotide sequence ID" value="NZ_VTUU01000001.1"/>
</dbReference>
<evidence type="ECO:0000259" key="4">
    <source>
        <dbReference type="SMART" id="SM00062"/>
    </source>
</evidence>
<name>A0A5B0VNM6_9GAMM</name>
<dbReference type="Gene3D" id="3.40.190.10">
    <property type="entry name" value="Periplasmic binding protein-like II"/>
    <property type="match status" value="2"/>
</dbReference>
<reference evidence="5 6" key="1">
    <citation type="submission" date="2019-08" db="EMBL/GenBank/DDBJ databases">
        <title>Marinobacter ZYF650 sp. nov., a marine bacterium isolated from seawater of the Mariana trench.</title>
        <authorList>
            <person name="Ahmad W."/>
        </authorList>
    </citation>
    <scope>NUCLEOTIDE SEQUENCE [LARGE SCALE GENOMIC DNA]</scope>
    <source>
        <strain evidence="5 6">ZYF650</strain>
    </source>
</reference>
<feature type="signal peptide" evidence="3">
    <location>
        <begin position="1"/>
        <end position="30"/>
    </location>
</feature>
<dbReference type="PANTHER" id="PTHR35936">
    <property type="entry name" value="MEMBRANE-BOUND LYTIC MUREIN TRANSGLYCOSYLASE F"/>
    <property type="match status" value="1"/>
</dbReference>
<dbReference type="SUPFAM" id="SSF53850">
    <property type="entry name" value="Periplasmic binding protein-like II"/>
    <property type="match status" value="1"/>
</dbReference>
<evidence type="ECO:0000256" key="2">
    <source>
        <dbReference type="ARBA" id="ARBA00022729"/>
    </source>
</evidence>
<evidence type="ECO:0000256" key="1">
    <source>
        <dbReference type="ARBA" id="ARBA00010333"/>
    </source>
</evidence>